<evidence type="ECO:0000313" key="2">
    <source>
        <dbReference type="Proteomes" id="UP000000798"/>
    </source>
</evidence>
<protein>
    <submittedName>
        <fullName evidence="1">Uncharacterized protein</fullName>
    </submittedName>
</protein>
<dbReference type="KEGG" id="aae:aq_503"/>
<dbReference type="AlphaFoldDB" id="O66792"/>
<gene>
    <name evidence="1" type="ordered locus">aq_503</name>
</gene>
<dbReference type="EMBL" id="AE000657">
    <property type="protein sequence ID" value="AAC06760.1"/>
    <property type="molecule type" value="Genomic_DNA"/>
</dbReference>
<name>O66792_AQUAE</name>
<dbReference type="InParanoid" id="O66792"/>
<dbReference type="Pfam" id="PF06082">
    <property type="entry name" value="YjbH"/>
    <property type="match status" value="1"/>
</dbReference>
<organism evidence="1 2">
    <name type="scientific">Aquifex aeolicus (strain VF5)</name>
    <dbReference type="NCBI Taxonomy" id="224324"/>
    <lineage>
        <taxon>Bacteria</taxon>
        <taxon>Pseudomonadati</taxon>
        <taxon>Aquificota</taxon>
        <taxon>Aquificia</taxon>
        <taxon>Aquificales</taxon>
        <taxon>Aquificaceae</taxon>
        <taxon>Aquifex</taxon>
    </lineage>
</organism>
<sequence length="153" mass="17966">MGIGGDYVWKRKPDVFLGIRKDWDFYDFYVSAYYMTRKPQLLFSVKAGRFLAGDKGVRIEVSRIVKGFEVGFWYTYSDTSDFTGPNKNYHDKGVFVRIPLRIFNLRDVKQIASFSLAPWSRDIGQLAGRPFDLYRKIYEKLPFYVKQNAAEKE</sequence>
<dbReference type="HOGENOM" id="CLU_1709480_0_0_0"/>
<evidence type="ECO:0000313" key="1">
    <source>
        <dbReference type="EMBL" id="AAC06760.1"/>
    </source>
</evidence>
<dbReference type="STRING" id="224324.aq_503"/>
<proteinExistence type="predicted"/>
<dbReference type="OrthoDB" id="19542at2"/>
<dbReference type="PIR" id="D70345">
    <property type="entry name" value="D70345"/>
</dbReference>
<dbReference type="Proteomes" id="UP000000798">
    <property type="component" value="Chromosome"/>
</dbReference>
<reference evidence="1 2" key="1">
    <citation type="journal article" date="1998" name="Nature">
        <title>The complete genome of the hyperthermophilic bacterium Aquifex aeolicus.</title>
        <authorList>
            <person name="Deckert G."/>
            <person name="Warren P.V."/>
            <person name="Gaasterland T."/>
            <person name="Young W.G."/>
            <person name="Lenox A.L."/>
            <person name="Graham D.E."/>
            <person name="Overbeek R."/>
            <person name="Snead M.A."/>
            <person name="Keller M."/>
            <person name="Aujay M."/>
            <person name="Huber R."/>
            <person name="Feldman R.A."/>
            <person name="Short J.M."/>
            <person name="Olson G.J."/>
            <person name="Swanson R.V."/>
        </authorList>
    </citation>
    <scope>NUCLEOTIDE SEQUENCE [LARGE SCALE GENOMIC DNA]</scope>
    <source>
        <strain evidence="1 2">VF5</strain>
    </source>
</reference>
<dbReference type="InterPro" id="IPR010344">
    <property type="entry name" value="YbjH"/>
</dbReference>
<dbReference type="eggNOG" id="COG0671">
    <property type="taxonomic scope" value="Bacteria"/>
</dbReference>
<keyword evidence="2" id="KW-1185">Reference proteome</keyword>
<dbReference type="EnsemblBacteria" id="AAC06760">
    <property type="protein sequence ID" value="AAC06760"/>
    <property type="gene ID" value="aq_503"/>
</dbReference>
<dbReference type="RefSeq" id="WP_010880290.1">
    <property type="nucleotide sequence ID" value="NC_000918.1"/>
</dbReference>
<accession>O66792</accession>